<organism evidence="2 3">
    <name type="scientific">Puccinia coronata f. sp. avenae</name>
    <dbReference type="NCBI Taxonomy" id="200324"/>
    <lineage>
        <taxon>Eukaryota</taxon>
        <taxon>Fungi</taxon>
        <taxon>Dikarya</taxon>
        <taxon>Basidiomycota</taxon>
        <taxon>Pucciniomycotina</taxon>
        <taxon>Pucciniomycetes</taxon>
        <taxon>Pucciniales</taxon>
        <taxon>Pucciniaceae</taxon>
        <taxon>Puccinia</taxon>
    </lineage>
</organism>
<dbReference type="EMBL" id="PGCJ01000789">
    <property type="protein sequence ID" value="PLW21000.1"/>
    <property type="molecule type" value="Genomic_DNA"/>
</dbReference>
<feature type="region of interest" description="Disordered" evidence="1">
    <location>
        <begin position="35"/>
        <end position="72"/>
    </location>
</feature>
<gene>
    <name evidence="2" type="ORF">PCANC_11262</name>
</gene>
<dbReference type="Proteomes" id="UP000235388">
    <property type="component" value="Unassembled WGS sequence"/>
</dbReference>
<protein>
    <submittedName>
        <fullName evidence="2">Uncharacterized protein</fullName>
    </submittedName>
</protein>
<proteinExistence type="predicted"/>
<feature type="compositionally biased region" description="Polar residues" evidence="1">
    <location>
        <begin position="50"/>
        <end position="60"/>
    </location>
</feature>
<sequence>MDKEKEISYKINNLTFKPSALIKLLLNVIGPACPTGSEELRSDPAEPITGRTQQFDQCSNGRGRPASAGSGP</sequence>
<reference evidence="2 3" key="1">
    <citation type="submission" date="2017-11" db="EMBL/GenBank/DDBJ databases">
        <title>De novo assembly and phasing of dikaryotic genomes from two isolates of Puccinia coronata f. sp. avenae, the causal agent of oat crown rust.</title>
        <authorList>
            <person name="Miller M.E."/>
            <person name="Zhang Y."/>
            <person name="Omidvar V."/>
            <person name="Sperschneider J."/>
            <person name="Schwessinger B."/>
            <person name="Raley C."/>
            <person name="Palmer J.M."/>
            <person name="Garnica D."/>
            <person name="Upadhyaya N."/>
            <person name="Rathjen J."/>
            <person name="Taylor J.M."/>
            <person name="Park R.F."/>
            <person name="Dodds P.N."/>
            <person name="Hirsch C.D."/>
            <person name="Kianian S.F."/>
            <person name="Figueroa M."/>
        </authorList>
    </citation>
    <scope>NUCLEOTIDE SEQUENCE [LARGE SCALE GENOMIC DNA]</scope>
    <source>
        <strain evidence="2">12NC29</strain>
    </source>
</reference>
<dbReference type="AlphaFoldDB" id="A0A2N5T699"/>
<name>A0A2N5T699_9BASI</name>
<evidence type="ECO:0000256" key="1">
    <source>
        <dbReference type="SAM" id="MobiDB-lite"/>
    </source>
</evidence>
<accession>A0A2N5T699</accession>
<keyword evidence="3" id="KW-1185">Reference proteome</keyword>
<evidence type="ECO:0000313" key="2">
    <source>
        <dbReference type="EMBL" id="PLW21000.1"/>
    </source>
</evidence>
<comment type="caution">
    <text evidence="2">The sequence shown here is derived from an EMBL/GenBank/DDBJ whole genome shotgun (WGS) entry which is preliminary data.</text>
</comment>
<evidence type="ECO:0000313" key="3">
    <source>
        <dbReference type="Proteomes" id="UP000235388"/>
    </source>
</evidence>